<organism evidence="2">
    <name type="scientific">marine sediment metagenome</name>
    <dbReference type="NCBI Taxonomy" id="412755"/>
    <lineage>
        <taxon>unclassified sequences</taxon>
        <taxon>metagenomes</taxon>
        <taxon>ecological metagenomes</taxon>
    </lineage>
</organism>
<reference evidence="2" key="1">
    <citation type="journal article" date="2014" name="Front. Microbiol.">
        <title>High frequency of phylogenetically diverse reductive dehalogenase-homologous genes in deep subseafloor sedimentary metagenomes.</title>
        <authorList>
            <person name="Kawai M."/>
            <person name="Futagami T."/>
            <person name="Toyoda A."/>
            <person name="Takaki Y."/>
            <person name="Nishi S."/>
            <person name="Hori S."/>
            <person name="Arai W."/>
            <person name="Tsubouchi T."/>
            <person name="Morono Y."/>
            <person name="Uchiyama I."/>
            <person name="Ito T."/>
            <person name="Fujiyama A."/>
            <person name="Inagaki F."/>
            <person name="Takami H."/>
        </authorList>
    </citation>
    <scope>NUCLEOTIDE SEQUENCE</scope>
    <source>
        <strain evidence="2">Expedition CK06-06</strain>
    </source>
</reference>
<sequence>DVYDKYGGGGMNAGDVETPIYNCLKSCYPVPFSKGVNISYSIAQKGFVSLKVYDVTGRFVKKLVYGVQDRGWYTIQWDSNKQNRKSIASGFYPHYFGVGWFNLQSHLLYKGLLYRRAV</sequence>
<dbReference type="Gene3D" id="2.60.40.4070">
    <property type="match status" value="1"/>
</dbReference>
<proteinExistence type="predicted"/>
<comment type="caution">
    <text evidence="2">The sequence shown here is derived from an EMBL/GenBank/DDBJ whole genome shotgun (WGS) entry which is preliminary data.</text>
</comment>
<feature type="domain" description="FlgD/Vpr Ig-like" evidence="1">
    <location>
        <begin position="47"/>
        <end position="92"/>
    </location>
</feature>
<gene>
    <name evidence="2" type="ORF">S03H2_67830</name>
</gene>
<name>X1I995_9ZZZZ</name>
<dbReference type="InterPro" id="IPR025965">
    <property type="entry name" value="FlgD/Vpr_Ig-like"/>
</dbReference>
<accession>X1I995</accession>
<dbReference type="AlphaFoldDB" id="X1I995"/>
<feature type="non-terminal residue" evidence="2">
    <location>
        <position position="1"/>
    </location>
</feature>
<protein>
    <recommendedName>
        <fullName evidence="1">FlgD/Vpr Ig-like domain-containing protein</fullName>
    </recommendedName>
</protein>
<dbReference type="EMBL" id="BARU01044487">
    <property type="protein sequence ID" value="GAH78272.1"/>
    <property type="molecule type" value="Genomic_DNA"/>
</dbReference>
<evidence type="ECO:0000259" key="1">
    <source>
        <dbReference type="Pfam" id="PF13860"/>
    </source>
</evidence>
<evidence type="ECO:0000313" key="2">
    <source>
        <dbReference type="EMBL" id="GAH78272.1"/>
    </source>
</evidence>
<dbReference type="Pfam" id="PF13860">
    <property type="entry name" value="FlgD_ig"/>
    <property type="match status" value="1"/>
</dbReference>